<dbReference type="GO" id="GO:0005344">
    <property type="term" value="F:oxygen carrier activity"/>
    <property type="evidence" value="ECO:0007669"/>
    <property type="project" value="UniProtKB-KW"/>
</dbReference>
<dbReference type="CDD" id="cd12107">
    <property type="entry name" value="Hemerythrin"/>
    <property type="match status" value="1"/>
</dbReference>
<evidence type="ECO:0000256" key="1">
    <source>
        <dbReference type="ARBA" id="ARBA00010587"/>
    </source>
</evidence>
<dbReference type="NCBIfam" id="TIGR02481">
    <property type="entry name" value="hemeryth_dom"/>
    <property type="match status" value="1"/>
</dbReference>
<dbReference type="InterPro" id="IPR016131">
    <property type="entry name" value="Haemerythrin_Fe_BS"/>
</dbReference>
<reference evidence="6 7" key="1">
    <citation type="journal article" date="2013" name="Genome Announc.">
        <title>Draft genome sequences for three mercury-methylating, sulfate-reducing bacteria.</title>
        <authorList>
            <person name="Brown S.D."/>
            <person name="Hurt R.A.Jr."/>
            <person name="Gilmour C.C."/>
            <person name="Elias D.A."/>
        </authorList>
    </citation>
    <scope>NUCLEOTIDE SEQUENCE [LARGE SCALE GENOMIC DNA]</scope>
    <source>
        <strain evidence="6 7">DSM 2059</strain>
    </source>
</reference>
<dbReference type="RefSeq" id="WP_020876723.1">
    <property type="nucleotide sequence ID" value="NZ_ATHJ01000079.1"/>
</dbReference>
<keyword evidence="2" id="KW-0813">Transport</keyword>
<evidence type="ECO:0000313" key="6">
    <source>
        <dbReference type="EMBL" id="EPR41070.1"/>
    </source>
</evidence>
<dbReference type="PANTHER" id="PTHR37164">
    <property type="entry name" value="BACTERIOHEMERYTHRIN"/>
    <property type="match status" value="1"/>
</dbReference>
<dbReference type="GO" id="GO:0046872">
    <property type="term" value="F:metal ion binding"/>
    <property type="evidence" value="ECO:0007669"/>
    <property type="project" value="UniProtKB-KW"/>
</dbReference>
<feature type="domain" description="Hemerythrin-like" evidence="5">
    <location>
        <begin position="19"/>
        <end position="130"/>
    </location>
</feature>
<dbReference type="eggNOG" id="COG2703">
    <property type="taxonomic scope" value="Bacteria"/>
</dbReference>
<dbReference type="InterPro" id="IPR035938">
    <property type="entry name" value="Hemerythrin-like_sf"/>
</dbReference>
<protein>
    <submittedName>
        <fullName evidence="6">Hemerythrin-like metal-binding protein</fullName>
    </submittedName>
</protein>
<comment type="similarity">
    <text evidence="1">Belongs to the hemerythrin family.</text>
</comment>
<dbReference type="Pfam" id="PF01814">
    <property type="entry name" value="Hemerythrin"/>
    <property type="match status" value="1"/>
</dbReference>
<dbReference type="SUPFAM" id="SSF47188">
    <property type="entry name" value="Hemerythrin-like"/>
    <property type="match status" value="1"/>
</dbReference>
<dbReference type="STRING" id="897.B2D07_18360"/>
<dbReference type="Proteomes" id="UP000014977">
    <property type="component" value="Unassembled WGS sequence"/>
</dbReference>
<dbReference type="PANTHER" id="PTHR37164:SF1">
    <property type="entry name" value="BACTERIOHEMERYTHRIN"/>
    <property type="match status" value="1"/>
</dbReference>
<evidence type="ECO:0000259" key="5">
    <source>
        <dbReference type="Pfam" id="PF01814"/>
    </source>
</evidence>
<keyword evidence="2" id="KW-0561">Oxygen transport</keyword>
<organism evidence="6 7">
    <name type="scientific">Desulfococcus multivorans DSM 2059</name>
    <dbReference type="NCBI Taxonomy" id="1121405"/>
    <lineage>
        <taxon>Bacteria</taxon>
        <taxon>Pseudomonadati</taxon>
        <taxon>Thermodesulfobacteriota</taxon>
        <taxon>Desulfobacteria</taxon>
        <taxon>Desulfobacterales</taxon>
        <taxon>Desulfococcaceae</taxon>
        <taxon>Desulfococcus</taxon>
    </lineage>
</organism>
<comment type="caution">
    <text evidence="6">The sequence shown here is derived from an EMBL/GenBank/DDBJ whole genome shotgun (WGS) entry which is preliminary data.</text>
</comment>
<gene>
    <name evidence="6" type="ORF">dsmv_2292</name>
</gene>
<dbReference type="InterPro" id="IPR050669">
    <property type="entry name" value="Hemerythrin"/>
</dbReference>
<keyword evidence="3" id="KW-0479">Metal-binding</keyword>
<dbReference type="OrthoDB" id="9774644at2"/>
<evidence type="ECO:0000313" key="7">
    <source>
        <dbReference type="Proteomes" id="UP000014977"/>
    </source>
</evidence>
<dbReference type="Gene3D" id="1.20.120.50">
    <property type="entry name" value="Hemerythrin-like"/>
    <property type="match status" value="1"/>
</dbReference>
<keyword evidence="7" id="KW-1185">Reference proteome</keyword>
<name>S7TWC0_DESML</name>
<dbReference type="InterPro" id="IPR012827">
    <property type="entry name" value="Hemerythrin_metal-bd"/>
</dbReference>
<accession>S7TWC0</accession>
<evidence type="ECO:0000256" key="4">
    <source>
        <dbReference type="ARBA" id="ARBA00023004"/>
    </source>
</evidence>
<evidence type="ECO:0000256" key="3">
    <source>
        <dbReference type="ARBA" id="ARBA00022723"/>
    </source>
</evidence>
<proteinExistence type="inferred from homology"/>
<dbReference type="EMBL" id="ATHJ01000079">
    <property type="protein sequence ID" value="EPR41070.1"/>
    <property type="molecule type" value="Genomic_DNA"/>
</dbReference>
<evidence type="ECO:0000256" key="2">
    <source>
        <dbReference type="ARBA" id="ARBA00022621"/>
    </source>
</evidence>
<sequence>MTGSTLTLPQPDDRYSLGIKRIDCQPHAFLEIINWLSDRLRSCDDAGLRHRYIEEVIRYALFHFFSEENLMLEIDYPDREQHRQLHQKLVNELNHIVSRMDMGEIDYDALIDFLGNWFFKHTLEEDTRIAQLMKTL</sequence>
<dbReference type="PROSITE" id="PS00550">
    <property type="entry name" value="HEMERYTHRINS"/>
    <property type="match status" value="1"/>
</dbReference>
<keyword evidence="4" id="KW-0408">Iron</keyword>
<dbReference type="InterPro" id="IPR012312">
    <property type="entry name" value="Hemerythrin-like"/>
</dbReference>
<dbReference type="AlphaFoldDB" id="S7TWC0"/>